<dbReference type="Pfam" id="PF00129">
    <property type="entry name" value="MHC_I"/>
    <property type="match status" value="1"/>
</dbReference>
<dbReference type="SUPFAM" id="SSF48726">
    <property type="entry name" value="Immunoglobulin"/>
    <property type="match status" value="1"/>
</dbReference>
<keyword evidence="15" id="KW-1185">Reference proteome</keyword>
<dbReference type="EMBL" id="JAOTOJ010000002">
    <property type="protein sequence ID" value="KAK9405442.1"/>
    <property type="molecule type" value="Genomic_DNA"/>
</dbReference>
<feature type="compositionally biased region" description="Low complexity" evidence="11">
    <location>
        <begin position="573"/>
        <end position="584"/>
    </location>
</feature>
<dbReference type="Gene3D" id="2.60.40.10">
    <property type="entry name" value="Immunoglobulins"/>
    <property type="match status" value="1"/>
</dbReference>
<dbReference type="FunFam" id="3.30.500.10:FF:000001">
    <property type="entry name" value="H-2 class I histocompatibility antigen, alpha chain"/>
    <property type="match status" value="1"/>
</dbReference>
<accession>A0AAW1BTS2</accession>
<evidence type="ECO:0000256" key="1">
    <source>
        <dbReference type="ARBA" id="ARBA00004479"/>
    </source>
</evidence>
<evidence type="ECO:0000313" key="15">
    <source>
        <dbReference type="Proteomes" id="UP001474421"/>
    </source>
</evidence>
<dbReference type="SMART" id="SM00407">
    <property type="entry name" value="IGc1"/>
    <property type="match status" value="1"/>
</dbReference>
<sequence length="657" mass="72619">MRGGIPGRGFPDGTFAFLSPPPSLELRLDVRPATMTTWAYSFFPLVEFAQSPAGSGLLRLLIDATLSLAAASGKRSAGGGSPAGMALRSAPLLLLVLVTVASQESRFGNSSHSLKYFYTSISDSSQESPHFVVLGYVDSQVFAHYDSNIQKFQPRVSWIEKVEKEDPQYWEKYTEILRDNEKLFKKDLEKLKTRYNHSNGLHTWQNMVSCTLQGNRSRGLWQYGYQGRTFIAFDEKTFTWVASDLQAQVTQRDWNANPRLNPYIKTYLMEECIAWLKKFLSYGNETLLRTDPPEVTMSSRTEVEDGMETHVCRLDGFYPREIDVSWRRDGEVWLQDTLRGSVAPNADGTFHAWLSIQIDPKERGRYRCHVEHDSLKEPLDVALKEPKSNLGIIIISCVVAGLVLLGVIAVGILVFLKRRQGDHRAALRSEEGSNNSDQGSIASTQAMLQPSCSRLRLDLCLATVTTWAQVFFYWLSLTNHPLLVWFVALLITRSASFSACGFWRADRSSRIAARMALRSLPLLVLVGVALRESCLGESLCLLVGIHPRNLSSPPQKIVAKEEKPNSVLFRVRSPSGPSQKGPQSADGTWLPPPLPPRRAPLGTGQGGALQRSVKSTWAPPSAVLSLPQSGGCGKAAFAGTGSVPKLPGCLRTTPPPA</sequence>
<proteinExistence type="inferred from homology"/>
<keyword evidence="3 12" id="KW-0812">Transmembrane</keyword>
<dbReference type="AlphaFoldDB" id="A0AAW1BTS2"/>
<dbReference type="PRINTS" id="PR01638">
    <property type="entry name" value="MHCCLASSI"/>
</dbReference>
<dbReference type="PANTHER" id="PTHR16675">
    <property type="entry name" value="MHC CLASS I-RELATED"/>
    <property type="match status" value="1"/>
</dbReference>
<dbReference type="InterPro" id="IPR011161">
    <property type="entry name" value="MHC_I-like_Ag-recog"/>
</dbReference>
<dbReference type="Proteomes" id="UP001474421">
    <property type="component" value="Unassembled WGS sequence"/>
</dbReference>
<evidence type="ECO:0000256" key="9">
    <source>
        <dbReference type="ARBA" id="ARBA00023180"/>
    </source>
</evidence>
<dbReference type="InterPro" id="IPR037055">
    <property type="entry name" value="MHC_I-like_Ag-recog_sf"/>
</dbReference>
<dbReference type="GO" id="GO:0005615">
    <property type="term" value="C:extracellular space"/>
    <property type="evidence" value="ECO:0007669"/>
    <property type="project" value="TreeGrafter"/>
</dbReference>
<keyword evidence="4" id="KW-0732">Signal</keyword>
<feature type="domain" description="Ig-like" evidence="13">
    <location>
        <begin position="293"/>
        <end position="382"/>
    </location>
</feature>
<feature type="region of interest" description="Disordered" evidence="11">
    <location>
        <begin position="634"/>
        <end position="657"/>
    </location>
</feature>
<reference evidence="14 15" key="1">
    <citation type="journal article" date="2024" name="Proc. Natl. Acad. Sci. U.S.A.">
        <title>The genetic regulatory architecture and epigenomic basis for age-related changes in rattlesnake venom.</title>
        <authorList>
            <person name="Hogan M.P."/>
            <person name="Holding M.L."/>
            <person name="Nystrom G.S."/>
            <person name="Colston T.J."/>
            <person name="Bartlett D.A."/>
            <person name="Mason A.J."/>
            <person name="Ellsworth S.A."/>
            <person name="Rautsaw R.M."/>
            <person name="Lawrence K.C."/>
            <person name="Strickland J.L."/>
            <person name="He B."/>
            <person name="Fraser P."/>
            <person name="Margres M.J."/>
            <person name="Gilbert D.M."/>
            <person name="Gibbs H.L."/>
            <person name="Parkinson C.L."/>
            <person name="Rokyta D.R."/>
        </authorList>
    </citation>
    <scope>NUCLEOTIDE SEQUENCE [LARGE SCALE GENOMIC DNA]</scope>
    <source>
        <strain evidence="14">DRR0105</strain>
    </source>
</reference>
<dbReference type="Pfam" id="PF07654">
    <property type="entry name" value="C1-set"/>
    <property type="match status" value="1"/>
</dbReference>
<keyword evidence="5" id="KW-0391">Immunity</keyword>
<dbReference type="Gene3D" id="3.30.500.10">
    <property type="entry name" value="MHC class I-like antigen recognition-like"/>
    <property type="match status" value="1"/>
</dbReference>
<dbReference type="InterPro" id="IPR001039">
    <property type="entry name" value="MHC_I_a_a1/a2"/>
</dbReference>
<dbReference type="InterPro" id="IPR003597">
    <property type="entry name" value="Ig_C1-set"/>
</dbReference>
<comment type="caution">
    <text evidence="14">The sequence shown here is derived from an EMBL/GenBank/DDBJ whole genome shotgun (WGS) entry which is preliminary data.</text>
</comment>
<evidence type="ECO:0000256" key="7">
    <source>
        <dbReference type="ARBA" id="ARBA00023136"/>
    </source>
</evidence>
<dbReference type="CDD" id="cd07698">
    <property type="entry name" value="IgC1_MHC_I_alpha3"/>
    <property type="match status" value="1"/>
</dbReference>
<dbReference type="GO" id="GO:0002474">
    <property type="term" value="P:antigen processing and presentation of peptide antigen via MHC class I"/>
    <property type="evidence" value="ECO:0007669"/>
    <property type="project" value="UniProtKB-KW"/>
</dbReference>
<dbReference type="InterPro" id="IPR007110">
    <property type="entry name" value="Ig-like_dom"/>
</dbReference>
<evidence type="ECO:0000259" key="13">
    <source>
        <dbReference type="PROSITE" id="PS50835"/>
    </source>
</evidence>
<dbReference type="SUPFAM" id="SSF54452">
    <property type="entry name" value="MHC antigen-recognition domain"/>
    <property type="match status" value="1"/>
</dbReference>
<dbReference type="InterPro" id="IPR013783">
    <property type="entry name" value="Ig-like_fold"/>
</dbReference>
<dbReference type="GO" id="GO:0006955">
    <property type="term" value="P:immune response"/>
    <property type="evidence" value="ECO:0007669"/>
    <property type="project" value="TreeGrafter"/>
</dbReference>
<keyword evidence="2" id="KW-0490">MHC I</keyword>
<evidence type="ECO:0000256" key="12">
    <source>
        <dbReference type="SAM" id="Phobius"/>
    </source>
</evidence>
<protein>
    <submittedName>
        <fullName evidence="14">Class I histocompatibility antigen F10 alpha chain-like</fullName>
    </submittedName>
</protein>
<organism evidence="14 15">
    <name type="scientific">Crotalus adamanteus</name>
    <name type="common">Eastern diamondback rattlesnake</name>
    <dbReference type="NCBI Taxonomy" id="8729"/>
    <lineage>
        <taxon>Eukaryota</taxon>
        <taxon>Metazoa</taxon>
        <taxon>Chordata</taxon>
        <taxon>Craniata</taxon>
        <taxon>Vertebrata</taxon>
        <taxon>Euteleostomi</taxon>
        <taxon>Lepidosauria</taxon>
        <taxon>Squamata</taxon>
        <taxon>Bifurcata</taxon>
        <taxon>Unidentata</taxon>
        <taxon>Episquamata</taxon>
        <taxon>Toxicofera</taxon>
        <taxon>Serpentes</taxon>
        <taxon>Colubroidea</taxon>
        <taxon>Viperidae</taxon>
        <taxon>Crotalinae</taxon>
        <taxon>Crotalus</taxon>
    </lineage>
</organism>
<keyword evidence="7 12" id="KW-0472">Membrane</keyword>
<feature type="region of interest" description="Disordered" evidence="11">
    <location>
        <begin position="569"/>
        <end position="615"/>
    </location>
</feature>
<dbReference type="PROSITE" id="PS00290">
    <property type="entry name" value="IG_MHC"/>
    <property type="match status" value="1"/>
</dbReference>
<dbReference type="InterPro" id="IPR036179">
    <property type="entry name" value="Ig-like_dom_sf"/>
</dbReference>
<name>A0AAW1BTS2_CROAD</name>
<keyword evidence="6 12" id="KW-1133">Transmembrane helix</keyword>
<dbReference type="InterPro" id="IPR003006">
    <property type="entry name" value="Ig/MHC_CS"/>
</dbReference>
<evidence type="ECO:0000256" key="8">
    <source>
        <dbReference type="ARBA" id="ARBA00023157"/>
    </source>
</evidence>
<keyword evidence="9" id="KW-0325">Glycoprotein</keyword>
<gene>
    <name evidence="14" type="ORF">NXF25_004216</name>
</gene>
<comment type="similarity">
    <text evidence="10">Belongs to the MHC class I family.</text>
</comment>
<evidence type="ECO:0000256" key="6">
    <source>
        <dbReference type="ARBA" id="ARBA00022989"/>
    </source>
</evidence>
<evidence type="ECO:0000313" key="14">
    <source>
        <dbReference type="EMBL" id="KAK9405442.1"/>
    </source>
</evidence>
<dbReference type="PANTHER" id="PTHR16675:SF242">
    <property type="entry name" value="MAJOR HISTOCOMPATIBILITY COMPLEX CLASS I-RELATED GENE PROTEIN"/>
    <property type="match status" value="1"/>
</dbReference>
<feature type="transmembrane region" description="Helical" evidence="12">
    <location>
        <begin position="390"/>
        <end position="416"/>
    </location>
</feature>
<dbReference type="InterPro" id="IPR011162">
    <property type="entry name" value="MHC_I/II-like_Ag-recog"/>
</dbReference>
<evidence type="ECO:0000256" key="10">
    <source>
        <dbReference type="RuleBase" id="RU004439"/>
    </source>
</evidence>
<dbReference type="PROSITE" id="PS50835">
    <property type="entry name" value="IG_LIKE"/>
    <property type="match status" value="1"/>
</dbReference>
<evidence type="ECO:0000256" key="2">
    <source>
        <dbReference type="ARBA" id="ARBA00022451"/>
    </source>
</evidence>
<dbReference type="InterPro" id="IPR050208">
    <property type="entry name" value="MHC_class-I_related"/>
</dbReference>
<comment type="subcellular location">
    <subcellularLocation>
        <location evidence="1">Membrane</location>
        <topology evidence="1">Single-pass type I membrane protein</topology>
    </subcellularLocation>
</comment>
<evidence type="ECO:0000256" key="5">
    <source>
        <dbReference type="ARBA" id="ARBA00022859"/>
    </source>
</evidence>
<dbReference type="GO" id="GO:0009897">
    <property type="term" value="C:external side of plasma membrane"/>
    <property type="evidence" value="ECO:0007669"/>
    <property type="project" value="TreeGrafter"/>
</dbReference>
<dbReference type="GO" id="GO:0042612">
    <property type="term" value="C:MHC class I protein complex"/>
    <property type="evidence" value="ECO:0007669"/>
    <property type="project" value="UniProtKB-KW"/>
</dbReference>
<dbReference type="FunFam" id="2.60.40.10:FF:000204">
    <property type="entry name" value="Major histocompatibility complex, class I-related protein"/>
    <property type="match status" value="1"/>
</dbReference>
<keyword evidence="8" id="KW-1015">Disulfide bond</keyword>
<evidence type="ECO:0000256" key="3">
    <source>
        <dbReference type="ARBA" id="ARBA00022692"/>
    </source>
</evidence>
<evidence type="ECO:0000256" key="11">
    <source>
        <dbReference type="SAM" id="MobiDB-lite"/>
    </source>
</evidence>
<evidence type="ECO:0000256" key="4">
    <source>
        <dbReference type="ARBA" id="ARBA00022729"/>
    </source>
</evidence>